<feature type="active site" description="O-isoaspartyl threonine intermediate" evidence="4">
    <location>
        <position position="15"/>
    </location>
</feature>
<dbReference type="PIRSF" id="PIRSF500176">
    <property type="entry name" value="L_ASNase"/>
    <property type="match status" value="1"/>
</dbReference>
<evidence type="ECO:0000313" key="9">
    <source>
        <dbReference type="Proteomes" id="UP001139369"/>
    </source>
</evidence>
<dbReference type="InterPro" id="IPR020827">
    <property type="entry name" value="Asparaginase/glutaminase_AS1"/>
</dbReference>
<evidence type="ECO:0000256" key="1">
    <source>
        <dbReference type="ARBA" id="ARBA00010518"/>
    </source>
</evidence>
<dbReference type="InterPro" id="IPR036152">
    <property type="entry name" value="Asp/glu_Ase-like_sf"/>
</dbReference>
<dbReference type="RefSeq" id="WP_242177791.1">
    <property type="nucleotide sequence ID" value="NZ_JAKQYM010000003.1"/>
</dbReference>
<name>A0A9X1VM90_9FLAO</name>
<reference evidence="8" key="1">
    <citation type="submission" date="2022-02" db="EMBL/GenBank/DDBJ databases">
        <title>Polaribacter sp. MSW13, isolated from seawater.</title>
        <authorList>
            <person name="Kristyanto S."/>
            <person name="Jung J."/>
            <person name="Jeon C.O."/>
        </authorList>
    </citation>
    <scope>NUCLEOTIDE SEQUENCE</scope>
    <source>
        <strain evidence="8">MSW13</strain>
    </source>
</reference>
<dbReference type="SMART" id="SM00870">
    <property type="entry name" value="Asparaginase"/>
    <property type="match status" value="1"/>
</dbReference>
<evidence type="ECO:0000256" key="4">
    <source>
        <dbReference type="PIRSR" id="PIRSR001220-1"/>
    </source>
</evidence>
<feature type="domain" description="Asparaginase/glutaminase C-terminal" evidence="7">
    <location>
        <begin position="219"/>
        <end position="334"/>
    </location>
</feature>
<dbReference type="Gene3D" id="3.40.50.1170">
    <property type="entry name" value="L-asparaginase, N-terminal domain"/>
    <property type="match status" value="1"/>
</dbReference>
<dbReference type="PRINTS" id="PR00139">
    <property type="entry name" value="ASNGLNASE"/>
</dbReference>
<dbReference type="NCBIfam" id="TIGR00519">
    <property type="entry name" value="asnASE_I"/>
    <property type="match status" value="1"/>
</dbReference>
<dbReference type="AlphaFoldDB" id="A0A9X1VM90"/>
<dbReference type="InterPro" id="IPR041725">
    <property type="entry name" value="L-asparaginase_I"/>
</dbReference>
<proteinExistence type="inferred from homology"/>
<dbReference type="PANTHER" id="PTHR11707">
    <property type="entry name" value="L-ASPARAGINASE"/>
    <property type="match status" value="1"/>
</dbReference>
<evidence type="ECO:0000313" key="8">
    <source>
        <dbReference type="EMBL" id="MCI2228665.1"/>
    </source>
</evidence>
<dbReference type="InterPro" id="IPR040919">
    <property type="entry name" value="Asparaginase_C"/>
</dbReference>
<dbReference type="EC" id="3.5.1.1" evidence="2"/>
<dbReference type="GO" id="GO:0009066">
    <property type="term" value="P:aspartate family amino acid metabolic process"/>
    <property type="evidence" value="ECO:0007669"/>
    <property type="project" value="UniProtKB-ARBA"/>
</dbReference>
<dbReference type="InterPro" id="IPR006033">
    <property type="entry name" value="AsnA_fam"/>
</dbReference>
<keyword evidence="3" id="KW-0378">Hydrolase</keyword>
<keyword evidence="9" id="KW-1185">Reference proteome</keyword>
<dbReference type="CDD" id="cd08963">
    <property type="entry name" value="L-asparaginase_I"/>
    <property type="match status" value="1"/>
</dbReference>
<dbReference type="SUPFAM" id="SSF53774">
    <property type="entry name" value="Glutaminase/Asparaginase"/>
    <property type="match status" value="1"/>
</dbReference>
<dbReference type="Pfam" id="PF17763">
    <property type="entry name" value="Asparaginase_C"/>
    <property type="match status" value="1"/>
</dbReference>
<dbReference type="InterPro" id="IPR027473">
    <property type="entry name" value="L-asparaginase_C"/>
</dbReference>
<dbReference type="FunFam" id="3.40.50.40:FF:000001">
    <property type="entry name" value="L-asparaginase 1"/>
    <property type="match status" value="1"/>
</dbReference>
<dbReference type="Pfam" id="PF00710">
    <property type="entry name" value="Asparaginase"/>
    <property type="match status" value="1"/>
</dbReference>
<organism evidence="8 9">
    <name type="scientific">Polaribacter marinus</name>
    <dbReference type="NCBI Taxonomy" id="2916838"/>
    <lineage>
        <taxon>Bacteria</taxon>
        <taxon>Pseudomonadati</taxon>
        <taxon>Bacteroidota</taxon>
        <taxon>Flavobacteriia</taxon>
        <taxon>Flavobacteriales</taxon>
        <taxon>Flavobacteriaceae</taxon>
    </lineage>
</organism>
<evidence type="ECO:0000259" key="7">
    <source>
        <dbReference type="Pfam" id="PF17763"/>
    </source>
</evidence>
<dbReference type="InterPro" id="IPR006034">
    <property type="entry name" value="Asparaginase/glutaminase-like"/>
</dbReference>
<sequence length="351" mass="39245">MTKKPNILLVYTGGTIGMIKDYKTNALKAFDFSQILVKIPELQQLNCTIKSISFDKVIDSSNMNTDYYVSIVEIIEKNYNDFDGFVVLTGSDTMSYTSSAVSFMFENLQKPIIFTGSQLPIGDLRTDAKENLITSIEIACARDENKPVISEVCLYFEYKLYRANRTTKINAEQFEAFASMNYPPLAESGVHLNFNEHLIHQPKEETSALIVRKKLITDIVILKLFPGITAHVVESILNSKGLKGVVLETYGAGNAPDETWFVDLLKKAISKGIRIVNVTQCAGGSVIQGHYETSIALKEIGIVSGRDITTESAVAKLMYLLSENLSFEDFEYYFEKSLRGEVTRKSKLLNS</sequence>
<dbReference type="EMBL" id="JAKQYM010000003">
    <property type="protein sequence ID" value="MCI2228665.1"/>
    <property type="molecule type" value="Genomic_DNA"/>
</dbReference>
<accession>A0A9X1VM90</accession>
<dbReference type="InterPro" id="IPR037152">
    <property type="entry name" value="L-asparaginase_N_sf"/>
</dbReference>
<dbReference type="Proteomes" id="UP001139369">
    <property type="component" value="Unassembled WGS sequence"/>
</dbReference>
<dbReference type="InterPro" id="IPR027474">
    <property type="entry name" value="L-asparaginase_N"/>
</dbReference>
<evidence type="ECO:0000256" key="3">
    <source>
        <dbReference type="ARBA" id="ARBA00022801"/>
    </source>
</evidence>
<comment type="caution">
    <text evidence="8">The sequence shown here is derived from an EMBL/GenBank/DDBJ whole genome shotgun (WGS) entry which is preliminary data.</text>
</comment>
<gene>
    <name evidence="8" type="ORF">MC378_05760</name>
</gene>
<protein>
    <recommendedName>
        <fullName evidence="2">asparaginase</fullName>
        <ecNumber evidence="2">3.5.1.1</ecNumber>
    </recommendedName>
</protein>
<dbReference type="PANTHER" id="PTHR11707:SF28">
    <property type="entry name" value="60 KDA LYSOPHOSPHOLIPASE"/>
    <property type="match status" value="1"/>
</dbReference>
<dbReference type="PIRSF" id="PIRSF001220">
    <property type="entry name" value="L-ASNase_gatD"/>
    <property type="match status" value="1"/>
</dbReference>
<comment type="similarity">
    <text evidence="1">Belongs to the asparaginase 1 family.</text>
</comment>
<dbReference type="PROSITE" id="PS51732">
    <property type="entry name" value="ASN_GLN_ASE_3"/>
    <property type="match status" value="1"/>
</dbReference>
<dbReference type="SFLD" id="SFLDS00057">
    <property type="entry name" value="Glutaminase/Asparaginase"/>
    <property type="match status" value="1"/>
</dbReference>
<dbReference type="Gene3D" id="3.40.50.40">
    <property type="match status" value="1"/>
</dbReference>
<dbReference type="GO" id="GO:0004067">
    <property type="term" value="F:asparaginase activity"/>
    <property type="evidence" value="ECO:0007669"/>
    <property type="project" value="UniProtKB-UniRule"/>
</dbReference>
<feature type="active site" evidence="5">
    <location>
        <position position="15"/>
    </location>
</feature>
<evidence type="ECO:0000259" key="6">
    <source>
        <dbReference type="Pfam" id="PF00710"/>
    </source>
</evidence>
<evidence type="ECO:0000256" key="2">
    <source>
        <dbReference type="ARBA" id="ARBA00012920"/>
    </source>
</evidence>
<dbReference type="PROSITE" id="PS00144">
    <property type="entry name" value="ASN_GLN_ASE_1"/>
    <property type="match status" value="1"/>
</dbReference>
<evidence type="ECO:0000256" key="5">
    <source>
        <dbReference type="PROSITE-ProRule" id="PRU10099"/>
    </source>
</evidence>
<feature type="domain" description="L-asparaginase N-terminal" evidence="6">
    <location>
        <begin position="6"/>
        <end position="197"/>
    </location>
</feature>